<reference evidence="1 2" key="1">
    <citation type="submission" date="2014-07" db="EMBL/GenBank/DDBJ databases">
        <title>Genome of Flavobacterium reichenbachii LMG 25512.</title>
        <authorList>
            <person name="Stropko S.J."/>
            <person name="Pipes S.E."/>
            <person name="Newman J.D."/>
        </authorList>
    </citation>
    <scope>NUCLEOTIDE SEQUENCE [LARGE SCALE GENOMIC DNA]</scope>
    <source>
        <strain evidence="1 2">LMG 25512</strain>
    </source>
</reference>
<proteinExistence type="predicted"/>
<comment type="caution">
    <text evidence="1">The sequence shown here is derived from an EMBL/GenBank/DDBJ whole genome shotgun (WGS) entry which is preliminary data.</text>
</comment>
<organism evidence="1 2">
    <name type="scientific">Flavobacterium reichenbachii</name>
    <dbReference type="NCBI Taxonomy" id="362418"/>
    <lineage>
        <taxon>Bacteria</taxon>
        <taxon>Pseudomonadati</taxon>
        <taxon>Bacteroidota</taxon>
        <taxon>Flavobacteriia</taxon>
        <taxon>Flavobacteriales</taxon>
        <taxon>Flavobacteriaceae</taxon>
        <taxon>Flavobacterium</taxon>
    </lineage>
</organism>
<dbReference type="Proteomes" id="UP000028715">
    <property type="component" value="Unassembled WGS sequence"/>
</dbReference>
<accession>A0A085ZGL3</accession>
<protein>
    <submittedName>
        <fullName evidence="1">Uncharacterized protein</fullName>
    </submittedName>
</protein>
<keyword evidence="2" id="KW-1185">Reference proteome</keyword>
<evidence type="ECO:0000313" key="2">
    <source>
        <dbReference type="Proteomes" id="UP000028715"/>
    </source>
</evidence>
<dbReference type="EMBL" id="JPRL01000002">
    <property type="protein sequence ID" value="KFF03577.1"/>
    <property type="molecule type" value="Genomic_DNA"/>
</dbReference>
<name>A0A085ZGL3_9FLAO</name>
<evidence type="ECO:0000313" key="1">
    <source>
        <dbReference type="EMBL" id="KFF03577.1"/>
    </source>
</evidence>
<gene>
    <name evidence="1" type="ORF">IW19_22120</name>
</gene>
<sequence length="94" mass="11069">MISIGSFKISRFHYSYSFVLTSLLKRLSIQYVYERVSILFRLCFKAGAKVQPLLTSPSFFFNYFESFFEFILNFLIIKNLDVEVLKSNGKNFPL</sequence>
<dbReference type="AlphaFoldDB" id="A0A085ZGL3"/>